<dbReference type="SUPFAM" id="SSF53850">
    <property type="entry name" value="Periplasmic binding protein-like II"/>
    <property type="match status" value="1"/>
</dbReference>
<keyword evidence="3" id="KW-0732">Signal</keyword>
<evidence type="ECO:0000313" key="6">
    <source>
        <dbReference type="Proteomes" id="UP000249396"/>
    </source>
</evidence>
<comment type="subcellular location">
    <subcellularLocation>
        <location evidence="1">Periplasm</location>
    </subcellularLocation>
</comment>
<comment type="caution">
    <text evidence="5">The sequence shown here is derived from an EMBL/GenBank/DDBJ whole genome shotgun (WGS) entry which is preliminary data.</text>
</comment>
<reference evidence="5 6" key="1">
    <citation type="journal article" date="2018" name="Aquat. Microb. Ecol.">
        <title>Gammaproteobacterial methanotrophs dominate.</title>
        <authorList>
            <person name="Rissanen A.J."/>
            <person name="Saarenheimo J."/>
            <person name="Tiirola M."/>
            <person name="Peura S."/>
            <person name="Aalto S.L."/>
            <person name="Karvinen A."/>
            <person name="Nykanen H."/>
        </authorList>
    </citation>
    <scope>NUCLEOTIDE SEQUENCE [LARGE SCALE GENOMIC DNA]</scope>
    <source>
        <strain evidence="5">AMbin10</strain>
    </source>
</reference>
<dbReference type="Gene3D" id="3.40.190.10">
    <property type="entry name" value="Periplasmic binding protein-like II"/>
    <property type="match status" value="1"/>
</dbReference>
<keyword evidence="5" id="KW-0503">Monooxygenase</keyword>
<evidence type="ECO:0000256" key="2">
    <source>
        <dbReference type="ARBA" id="ARBA00010742"/>
    </source>
</evidence>
<dbReference type="GO" id="GO:0042597">
    <property type="term" value="C:periplasmic space"/>
    <property type="evidence" value="ECO:0007669"/>
    <property type="project" value="UniProtKB-SubCell"/>
</dbReference>
<feature type="domain" description="SsuA/THI5-like" evidence="4">
    <location>
        <begin position="88"/>
        <end position="132"/>
    </location>
</feature>
<organism evidence="5 6">
    <name type="scientific">Candidatus Methylumidiphilus alinenensis</name>
    <dbReference type="NCBI Taxonomy" id="2202197"/>
    <lineage>
        <taxon>Bacteria</taxon>
        <taxon>Pseudomonadati</taxon>
        <taxon>Pseudomonadota</taxon>
        <taxon>Gammaproteobacteria</taxon>
        <taxon>Methylococcales</taxon>
        <taxon>Candidatus Methylumidiphilus</taxon>
    </lineage>
</organism>
<dbReference type="InterPro" id="IPR015168">
    <property type="entry name" value="SsuA/THI5"/>
</dbReference>
<gene>
    <name evidence="5" type="ORF">DM484_07150</name>
</gene>
<name>A0A2W4RDB0_9GAMM</name>
<protein>
    <submittedName>
        <fullName evidence="5">Monooxygenase</fullName>
    </submittedName>
</protein>
<evidence type="ECO:0000259" key="4">
    <source>
        <dbReference type="Pfam" id="PF09084"/>
    </source>
</evidence>
<dbReference type="Proteomes" id="UP000249396">
    <property type="component" value="Unassembled WGS sequence"/>
</dbReference>
<dbReference type="AlphaFoldDB" id="A0A2W4RDB0"/>
<dbReference type="PANTHER" id="PTHR30024:SF47">
    <property type="entry name" value="TAURINE-BINDING PERIPLASMIC PROTEIN"/>
    <property type="match status" value="1"/>
</dbReference>
<comment type="similarity">
    <text evidence="2">Belongs to the bacterial solute-binding protein SsuA/TauA family.</text>
</comment>
<sequence length="365" mass="40778">MTVQTDNANNTDIDTIWFTRCAGNARGGVPTATGLAYQLGWLDNEIKPDGITLRTLQETGNEEQRHNHYDHQLTNLIREGGNLFAIPAKAQGAKTRLIGLTWIDEGQSIIVRPDSDIRSPKDLKGKRLALPSIKAIDIAENRRGRSIARYGSLHGYKGALNSVGLTLDDVHLVEVGDGQAQTDRDGNGANLGGFWEGLEPLLNGEVDGLYVKGASAADGARQRGLVVGIDLDKLPERRFRVNNGTPRPITVHEDFLENHFDLLVRFLYQTLHAAEWAKTNLNNVYDLLQKEIGASREGLQAAYRDGFHLTLAPDLSSERVELFRQQKNFQLTYGILDRDFDFDAWIDHRPLEEARRRLESYLKAA</sequence>
<proteinExistence type="inferred from homology"/>
<keyword evidence="5" id="KW-0560">Oxidoreductase</keyword>
<evidence type="ECO:0000256" key="1">
    <source>
        <dbReference type="ARBA" id="ARBA00004418"/>
    </source>
</evidence>
<dbReference type="Pfam" id="PF09084">
    <property type="entry name" value="NMT1"/>
    <property type="match status" value="1"/>
</dbReference>
<dbReference type="PANTHER" id="PTHR30024">
    <property type="entry name" value="ALIPHATIC SULFONATES-BINDING PROTEIN-RELATED"/>
    <property type="match status" value="1"/>
</dbReference>
<dbReference type="Gene3D" id="3.40.190.270">
    <property type="match status" value="1"/>
</dbReference>
<dbReference type="EMBL" id="QJPH01000238">
    <property type="protein sequence ID" value="PZN82045.1"/>
    <property type="molecule type" value="Genomic_DNA"/>
</dbReference>
<dbReference type="GO" id="GO:0004497">
    <property type="term" value="F:monooxygenase activity"/>
    <property type="evidence" value="ECO:0007669"/>
    <property type="project" value="UniProtKB-KW"/>
</dbReference>
<evidence type="ECO:0000313" key="5">
    <source>
        <dbReference type="EMBL" id="PZN82045.1"/>
    </source>
</evidence>
<accession>A0A2W4RDB0</accession>
<evidence type="ECO:0000256" key="3">
    <source>
        <dbReference type="ARBA" id="ARBA00022729"/>
    </source>
</evidence>